<dbReference type="InterPro" id="IPR008715">
    <property type="entry name" value="SAM-MeTfrase_NodS-like"/>
</dbReference>
<keyword evidence="3" id="KW-1185">Reference proteome</keyword>
<sequence>MSRPFSHLDPGTAEEHWQDELRRRPIELLDDDIDLLVVVAAHPDDETLGAAGLMSRTAGRGIPVIVVIATDGEGSHPASPTSSPEDLAERRRIETARAVSIVAPGSDIHFLGLPDGQLEQRSGNLRDALAGIVEGASAAPDRMLVVAPWSGDGHRDHRITAEACDAVCDPRGIRRAHYPIWAWHWGTADDLPWALSRAVRLDGWETAAKRRAIASHTTQIAPLSDQPGDETLLHARMVSHFERDVEVFVLGEERLAERDKGSLDAAYFDAFYARNGDDPWGFESRWYEERKREILLASLPDRSLGAVLEVGCATGVLTERLAARADSVLAMDAAHAAVRRAQERVGTDPRVTVRVGAAPGDWPEGEFDTIVLSEVGYYLSSADLRNLRERVAGSLTDQGCVVACHWRHPVRDYPLSGDDVHDILSEDPSWRTLVSHREHDFRLEVFAPAARESVAQREGLA</sequence>
<dbReference type="CDD" id="cd02440">
    <property type="entry name" value="AdoMet_MTases"/>
    <property type="match status" value="1"/>
</dbReference>
<dbReference type="Pfam" id="PF02585">
    <property type="entry name" value="PIG-L"/>
    <property type="match status" value="1"/>
</dbReference>
<dbReference type="Gene3D" id="3.40.50.150">
    <property type="entry name" value="Vaccinia Virus protein VP39"/>
    <property type="match status" value="1"/>
</dbReference>
<reference evidence="3" key="1">
    <citation type="journal article" date="2019" name="Int. J. Syst. Evol. Microbiol.">
        <title>The Global Catalogue of Microorganisms (GCM) 10K type strain sequencing project: providing services to taxonomists for standard genome sequencing and annotation.</title>
        <authorList>
            <consortium name="The Broad Institute Genomics Platform"/>
            <consortium name="The Broad Institute Genome Sequencing Center for Infectious Disease"/>
            <person name="Wu L."/>
            <person name="Ma J."/>
        </authorList>
    </citation>
    <scope>NUCLEOTIDE SEQUENCE [LARGE SCALE GENOMIC DNA]</scope>
    <source>
        <strain evidence="3">CCUG 54523</strain>
    </source>
</reference>
<dbReference type="Proteomes" id="UP001597055">
    <property type="component" value="Unassembled WGS sequence"/>
</dbReference>
<protein>
    <submittedName>
        <fullName evidence="2">Bifunctional PIG-L family deacetylase/class I SAM-dependent methyltransferase</fullName>
    </submittedName>
</protein>
<dbReference type="InterPro" id="IPR029063">
    <property type="entry name" value="SAM-dependent_MTases_sf"/>
</dbReference>
<dbReference type="PANTHER" id="PTHR12993">
    <property type="entry name" value="N-ACETYLGLUCOSAMINYL-PHOSPHATIDYLINOSITOL DE-N-ACETYLASE-RELATED"/>
    <property type="match status" value="1"/>
</dbReference>
<dbReference type="InterPro" id="IPR024078">
    <property type="entry name" value="LmbE-like_dom_sf"/>
</dbReference>
<dbReference type="SUPFAM" id="SSF102588">
    <property type="entry name" value="LmbE-like"/>
    <property type="match status" value="1"/>
</dbReference>
<organism evidence="2 3">
    <name type="scientific">Microbacterium insulae</name>
    <dbReference type="NCBI Taxonomy" id="483014"/>
    <lineage>
        <taxon>Bacteria</taxon>
        <taxon>Bacillati</taxon>
        <taxon>Actinomycetota</taxon>
        <taxon>Actinomycetes</taxon>
        <taxon>Micrococcales</taxon>
        <taxon>Microbacteriaceae</taxon>
        <taxon>Microbacterium</taxon>
    </lineage>
</organism>
<dbReference type="EMBL" id="JBHTII010000001">
    <property type="protein sequence ID" value="MFD0789241.1"/>
    <property type="molecule type" value="Genomic_DNA"/>
</dbReference>
<keyword evidence="2" id="KW-0489">Methyltransferase</keyword>
<dbReference type="GO" id="GO:0032259">
    <property type="term" value="P:methylation"/>
    <property type="evidence" value="ECO:0007669"/>
    <property type="project" value="UniProtKB-KW"/>
</dbReference>
<dbReference type="PANTHER" id="PTHR12993:SF11">
    <property type="entry name" value="N-ACETYLGLUCOSAMINYL-PHOSPHATIDYLINOSITOL DE-N-ACETYLASE"/>
    <property type="match status" value="1"/>
</dbReference>
<proteinExistence type="predicted"/>
<name>A0ABW3AEX5_9MICO</name>
<keyword evidence="1" id="KW-0862">Zinc</keyword>
<comment type="caution">
    <text evidence="2">The sequence shown here is derived from an EMBL/GenBank/DDBJ whole genome shotgun (WGS) entry which is preliminary data.</text>
</comment>
<dbReference type="GO" id="GO:0008168">
    <property type="term" value="F:methyltransferase activity"/>
    <property type="evidence" value="ECO:0007669"/>
    <property type="project" value="UniProtKB-KW"/>
</dbReference>
<dbReference type="SUPFAM" id="SSF53335">
    <property type="entry name" value="S-adenosyl-L-methionine-dependent methyltransferases"/>
    <property type="match status" value="1"/>
</dbReference>
<dbReference type="Pfam" id="PF05401">
    <property type="entry name" value="NodS"/>
    <property type="match status" value="1"/>
</dbReference>
<dbReference type="RefSeq" id="WP_204980130.1">
    <property type="nucleotide sequence ID" value="NZ_JBHTII010000001.1"/>
</dbReference>
<dbReference type="Gene3D" id="3.40.50.10320">
    <property type="entry name" value="LmbE-like"/>
    <property type="match status" value="1"/>
</dbReference>
<evidence type="ECO:0000313" key="3">
    <source>
        <dbReference type="Proteomes" id="UP001597055"/>
    </source>
</evidence>
<evidence type="ECO:0000256" key="1">
    <source>
        <dbReference type="ARBA" id="ARBA00022833"/>
    </source>
</evidence>
<dbReference type="InterPro" id="IPR003737">
    <property type="entry name" value="GlcNAc_PI_deacetylase-related"/>
</dbReference>
<keyword evidence="2" id="KW-0808">Transferase</keyword>
<gene>
    <name evidence="2" type="ORF">ACFQ0P_02425</name>
</gene>
<accession>A0ABW3AEX5</accession>
<evidence type="ECO:0000313" key="2">
    <source>
        <dbReference type="EMBL" id="MFD0789241.1"/>
    </source>
</evidence>